<dbReference type="STRING" id="1354337.M983_0389"/>
<comment type="subcellular location">
    <subcellularLocation>
        <location evidence="1">Cell membrane</location>
        <topology evidence="1">Multi-pass membrane protein</topology>
    </subcellularLocation>
</comment>
<dbReference type="OrthoDB" id="5562213at2"/>
<comment type="caution">
    <text evidence="9">The sequence shown here is derived from an EMBL/GenBank/DDBJ whole genome shotgun (WGS) entry which is preliminary data.</text>
</comment>
<name>A0A198GJ20_9GAMM</name>
<dbReference type="AlphaFoldDB" id="A0A198GJ20"/>
<feature type="transmembrane region" description="Helical" evidence="8">
    <location>
        <begin position="64"/>
        <end position="89"/>
    </location>
</feature>
<keyword evidence="7 8" id="KW-0472">Membrane</keyword>
<feature type="transmembrane region" description="Helical" evidence="8">
    <location>
        <begin position="242"/>
        <end position="266"/>
    </location>
</feature>
<evidence type="ECO:0000256" key="7">
    <source>
        <dbReference type="ARBA" id="ARBA00023136"/>
    </source>
</evidence>
<dbReference type="PATRIC" id="fig|1354337.4.peg.396"/>
<evidence type="ECO:0000256" key="6">
    <source>
        <dbReference type="ARBA" id="ARBA00022989"/>
    </source>
</evidence>
<feature type="transmembrane region" description="Helical" evidence="8">
    <location>
        <begin position="217"/>
        <end position="236"/>
    </location>
</feature>
<evidence type="ECO:0000256" key="4">
    <source>
        <dbReference type="ARBA" id="ARBA00022475"/>
    </source>
</evidence>
<evidence type="ECO:0000256" key="8">
    <source>
        <dbReference type="SAM" id="Phobius"/>
    </source>
</evidence>
<protein>
    <submittedName>
        <fullName evidence="9">Putative permease</fullName>
    </submittedName>
</protein>
<feature type="transmembrane region" description="Helical" evidence="8">
    <location>
        <begin position="278"/>
        <end position="301"/>
    </location>
</feature>
<dbReference type="Pfam" id="PF01594">
    <property type="entry name" value="AI-2E_transport"/>
    <property type="match status" value="1"/>
</dbReference>
<dbReference type="InterPro" id="IPR002549">
    <property type="entry name" value="AI-2E-like"/>
</dbReference>
<organism evidence="9 10">
    <name type="scientific">Proteus myxofaciens ATCC 19692</name>
    <dbReference type="NCBI Taxonomy" id="1354337"/>
    <lineage>
        <taxon>Bacteria</taxon>
        <taxon>Pseudomonadati</taxon>
        <taxon>Pseudomonadota</taxon>
        <taxon>Gammaproteobacteria</taxon>
        <taxon>Enterobacterales</taxon>
        <taxon>Morganellaceae</taxon>
        <taxon>Proteus</taxon>
    </lineage>
</organism>
<dbReference type="PANTHER" id="PTHR21716:SF53">
    <property type="entry name" value="PERMEASE PERM-RELATED"/>
    <property type="match status" value="1"/>
</dbReference>
<dbReference type="GO" id="GO:0005886">
    <property type="term" value="C:plasma membrane"/>
    <property type="evidence" value="ECO:0007669"/>
    <property type="project" value="UniProtKB-SubCell"/>
</dbReference>
<accession>A0A198GJ20</accession>
<evidence type="ECO:0000256" key="3">
    <source>
        <dbReference type="ARBA" id="ARBA00022448"/>
    </source>
</evidence>
<keyword evidence="4" id="KW-1003">Cell membrane</keyword>
<keyword evidence="3" id="KW-0813">Transport</keyword>
<evidence type="ECO:0000256" key="2">
    <source>
        <dbReference type="ARBA" id="ARBA00009773"/>
    </source>
</evidence>
<proteinExistence type="inferred from homology"/>
<evidence type="ECO:0000313" key="9">
    <source>
        <dbReference type="EMBL" id="OAT37432.1"/>
    </source>
</evidence>
<evidence type="ECO:0000256" key="1">
    <source>
        <dbReference type="ARBA" id="ARBA00004651"/>
    </source>
</evidence>
<keyword evidence="10" id="KW-1185">Reference proteome</keyword>
<keyword evidence="5 8" id="KW-0812">Transmembrane</keyword>
<keyword evidence="6 8" id="KW-1133">Transmembrane helix</keyword>
<dbReference type="Proteomes" id="UP000094023">
    <property type="component" value="Unassembled WGS sequence"/>
</dbReference>
<dbReference type="GO" id="GO:0055085">
    <property type="term" value="P:transmembrane transport"/>
    <property type="evidence" value="ECO:0007669"/>
    <property type="project" value="TreeGrafter"/>
</dbReference>
<comment type="similarity">
    <text evidence="2">Belongs to the autoinducer-2 exporter (AI-2E) (TC 2.A.86) family.</text>
</comment>
<evidence type="ECO:0000256" key="5">
    <source>
        <dbReference type="ARBA" id="ARBA00022692"/>
    </source>
</evidence>
<feature type="transmembrane region" description="Helical" evidence="8">
    <location>
        <begin position="307"/>
        <end position="332"/>
    </location>
</feature>
<dbReference type="PANTHER" id="PTHR21716">
    <property type="entry name" value="TRANSMEMBRANE PROTEIN"/>
    <property type="match status" value="1"/>
</dbReference>
<dbReference type="RefSeq" id="WP_066746205.1">
    <property type="nucleotide sequence ID" value="NZ_LXEN01000015.1"/>
</dbReference>
<feature type="transmembrane region" description="Helical" evidence="8">
    <location>
        <begin position="20"/>
        <end position="52"/>
    </location>
</feature>
<sequence>MLDLLVQWYKRRFADPQVIALVVILIAGFSILYFFSGILAPLLVAIVLAYLLEWPTHLLEKLGCARIWAVSIILTLFLGVSAIVIFILAPTVWQQGMTLISDLPNMLNKFNAFARELPSRFPALMDAGIVDMMAENVRSKLSTVAESVLKVSVASLIGIITLSIYLILVPLMTFFLLKDKQQMLNAVRRVLPKNRILAAQVWIEVNQQITNYIRGKVTEMVIVGVFTYFVFAFFGLRYSALLAVLVGVSVLVPYVGAVLATIPVIVIALSQWGLGSDFWALFIAYLVVQGLDSNLLVPILFSEAVNMHPLVIILSVIIFGGLWGFWGVFFAIPLATLIKAVLHALPDEITIEQQEEKRQAKNK</sequence>
<evidence type="ECO:0000313" key="10">
    <source>
        <dbReference type="Proteomes" id="UP000094023"/>
    </source>
</evidence>
<gene>
    <name evidence="9" type="ORF">M983_0389</name>
</gene>
<dbReference type="EMBL" id="LXEN01000015">
    <property type="protein sequence ID" value="OAT37432.1"/>
    <property type="molecule type" value="Genomic_DNA"/>
</dbReference>
<reference evidence="9 10" key="1">
    <citation type="submission" date="2016-04" db="EMBL/GenBank/DDBJ databases">
        <title>ATOL: Assembling a taxonomically balanced genome-scale reconstruction of the evolutionary history of the Enterobacteriaceae.</title>
        <authorList>
            <person name="Plunkett G.III."/>
            <person name="Neeno-Eckwall E.C."/>
            <person name="Glasner J.D."/>
            <person name="Perna N.T."/>
        </authorList>
    </citation>
    <scope>NUCLEOTIDE SEQUENCE [LARGE SCALE GENOMIC DNA]</scope>
    <source>
        <strain evidence="9 10">ATCC 19692</strain>
    </source>
</reference>
<feature type="transmembrane region" description="Helical" evidence="8">
    <location>
        <begin position="153"/>
        <end position="177"/>
    </location>
</feature>